<dbReference type="PANTHER" id="PTHR22993:SF9">
    <property type="entry name" value="FORMAMIDOPYRIMIDINE-DNA GLYCOSYLASE"/>
    <property type="match status" value="1"/>
</dbReference>
<dbReference type="InterPro" id="IPR010979">
    <property type="entry name" value="Ribosomal_uS13-like_H2TH"/>
</dbReference>
<dbReference type="GO" id="GO:0006284">
    <property type="term" value="P:base-excision repair"/>
    <property type="evidence" value="ECO:0007669"/>
    <property type="project" value="InterPro"/>
</dbReference>
<feature type="domain" description="FPG-type" evidence="15">
    <location>
        <begin position="230"/>
        <end position="264"/>
    </location>
</feature>
<reference evidence="17" key="3">
    <citation type="submission" date="2023-10" db="EMBL/GenBank/DDBJ databases">
        <authorList>
            <person name="Picardeau M."/>
            <person name="Thibeaux R."/>
        </authorList>
    </citation>
    <scope>NUCLEOTIDE SEQUENCE</scope>
    <source>
        <strain evidence="17">ATI7-C-A5</strain>
    </source>
</reference>
<accession>A0A2N0BNH5</accession>
<organism evidence="18">
    <name type="scientific">Leptospira ellisii</name>
    <dbReference type="NCBI Taxonomy" id="2023197"/>
    <lineage>
        <taxon>Bacteria</taxon>
        <taxon>Pseudomonadati</taxon>
        <taxon>Spirochaetota</taxon>
        <taxon>Spirochaetia</taxon>
        <taxon>Leptospirales</taxon>
        <taxon>Leptospiraceae</taxon>
        <taxon>Leptospira</taxon>
    </lineage>
</organism>
<dbReference type="OrthoDB" id="9800855at2"/>
<evidence type="ECO:0000256" key="2">
    <source>
        <dbReference type="ARBA" id="ARBA00001947"/>
    </source>
</evidence>
<dbReference type="PROSITE" id="PS51068">
    <property type="entry name" value="FPG_CAT"/>
    <property type="match status" value="1"/>
</dbReference>
<dbReference type="GO" id="GO:0008270">
    <property type="term" value="F:zinc ion binding"/>
    <property type="evidence" value="ECO:0007669"/>
    <property type="project" value="UniProtKB-KW"/>
</dbReference>
<dbReference type="SMART" id="SM01232">
    <property type="entry name" value="H2TH"/>
    <property type="match status" value="1"/>
</dbReference>
<reference evidence="17 19" key="2">
    <citation type="journal article" date="2018" name="Microb. Genom.">
        <title>Deciphering the unexplored Leptospira diversity from soils uncovers genomic evolution to virulence.</title>
        <authorList>
            <person name="Thibeaux R."/>
            <person name="Iraola G."/>
            <person name="Ferres I."/>
            <person name="Bierque E."/>
            <person name="Girault D."/>
            <person name="Soupe-Gilbert M.E."/>
            <person name="Picardeau M."/>
            <person name="Goarant C."/>
        </authorList>
    </citation>
    <scope>NUCLEOTIDE SEQUENCE [LARGE SCALE GENOMIC DNA]</scope>
    <source>
        <strain evidence="17 19">ATI7-C-A5</strain>
    </source>
</reference>
<evidence type="ECO:0000256" key="13">
    <source>
        <dbReference type="ARBA" id="ARBA00023295"/>
    </source>
</evidence>
<dbReference type="EMBL" id="NPEF02000015">
    <property type="protein sequence ID" value="MDV6236624.1"/>
    <property type="molecule type" value="Genomic_DNA"/>
</dbReference>
<dbReference type="Pfam" id="PF01149">
    <property type="entry name" value="Fapy_DNA_glyco"/>
    <property type="match status" value="1"/>
</dbReference>
<dbReference type="GO" id="GO:0003906">
    <property type="term" value="F:DNA-(apurinic or apyrimidinic site) endonuclease activity"/>
    <property type="evidence" value="ECO:0007669"/>
    <property type="project" value="InterPro"/>
</dbReference>
<keyword evidence="12" id="KW-0511">Multifunctional enzyme</keyword>
<keyword evidence="19" id="KW-1185">Reference proteome</keyword>
<dbReference type="GO" id="GO:0016829">
    <property type="term" value="F:lyase activity"/>
    <property type="evidence" value="ECO:0007669"/>
    <property type="project" value="UniProtKB-KW"/>
</dbReference>
<evidence type="ECO:0000256" key="4">
    <source>
        <dbReference type="ARBA" id="ARBA00022723"/>
    </source>
</evidence>
<evidence type="ECO:0000259" key="15">
    <source>
        <dbReference type="PROSITE" id="PS51066"/>
    </source>
</evidence>
<gene>
    <name evidence="17" type="ORF">CH379_013420</name>
    <name evidence="18" type="ORF">CH379_05635</name>
</gene>
<sequence>MPELPDLVILRERLLPELLGKKIRSIEILDPIVVRNLTGMPPEDSYKDLPLLSLERRGPFLNFTFEKMNMVIHPMLSGRFSMDPKYKKKDLCVRIATEGPVLNYADDTRMGKVYFLKNEELDQIPKYKEQGVDILSGEFTLSVFLKTIEKSRQQIRAFLMDQSKLSALGNAYADEVLFAAKIHPKTPCNRLSPGEKSGVYESIRKVLTDSIEYIRAKNAPLDVKVRDHVKVRNRKNEPCPDCGTTIRRANVLGYDSFFCPVCQPAKGEQFIPWNSQENPPEVN</sequence>
<evidence type="ECO:0000256" key="7">
    <source>
        <dbReference type="ARBA" id="ARBA00022801"/>
    </source>
</evidence>
<dbReference type="Proteomes" id="UP000232122">
    <property type="component" value="Unassembled WGS sequence"/>
</dbReference>
<evidence type="ECO:0000256" key="12">
    <source>
        <dbReference type="ARBA" id="ARBA00023268"/>
    </source>
</evidence>
<evidence type="ECO:0000256" key="5">
    <source>
        <dbReference type="ARBA" id="ARBA00022763"/>
    </source>
</evidence>
<keyword evidence="10" id="KW-0234">DNA repair</keyword>
<evidence type="ECO:0000259" key="16">
    <source>
        <dbReference type="PROSITE" id="PS51068"/>
    </source>
</evidence>
<evidence type="ECO:0000256" key="3">
    <source>
        <dbReference type="ARBA" id="ARBA00009409"/>
    </source>
</evidence>
<evidence type="ECO:0000313" key="19">
    <source>
        <dbReference type="Proteomes" id="UP000232122"/>
    </source>
</evidence>
<reference evidence="18" key="1">
    <citation type="submission" date="2017-07" db="EMBL/GenBank/DDBJ databases">
        <title>Leptospira spp. isolated from tropical soils.</title>
        <authorList>
            <person name="Thibeaux R."/>
            <person name="Iraola G."/>
            <person name="Ferres I."/>
            <person name="Bierque E."/>
            <person name="Girault D."/>
            <person name="Soupe-Gilbert M.-E."/>
            <person name="Picardeau M."/>
            <person name="Goarant C."/>
        </authorList>
    </citation>
    <scope>NUCLEOTIDE SEQUENCE [LARGE SCALE GENOMIC DNA]</scope>
    <source>
        <strain evidence="18">ATI7-C-A5</strain>
    </source>
</reference>
<evidence type="ECO:0000256" key="10">
    <source>
        <dbReference type="ARBA" id="ARBA00023204"/>
    </source>
</evidence>
<dbReference type="Pfam" id="PF06831">
    <property type="entry name" value="H2TH"/>
    <property type="match status" value="1"/>
</dbReference>
<keyword evidence="8" id="KW-0862">Zinc</keyword>
<comment type="cofactor">
    <cofactor evidence="2">
        <name>Zn(2+)</name>
        <dbReference type="ChEBI" id="CHEBI:29105"/>
    </cofactor>
</comment>
<name>A0A2N0BBF3_9LEPT</name>
<evidence type="ECO:0000256" key="6">
    <source>
        <dbReference type="ARBA" id="ARBA00022771"/>
    </source>
</evidence>
<keyword evidence="11" id="KW-0456">Lyase</keyword>
<dbReference type="SUPFAM" id="SSF46946">
    <property type="entry name" value="S13-like H2TH domain"/>
    <property type="match status" value="1"/>
</dbReference>
<feature type="domain" description="Formamidopyrimidine-DNA glycosylase catalytic" evidence="16">
    <location>
        <begin position="2"/>
        <end position="111"/>
    </location>
</feature>
<protein>
    <submittedName>
        <fullName evidence="17 18">DNA-formamidopyrimidine glycosylase</fullName>
    </submittedName>
</protein>
<keyword evidence="7" id="KW-0378">Hydrolase</keyword>
<evidence type="ECO:0000256" key="8">
    <source>
        <dbReference type="ARBA" id="ARBA00022833"/>
    </source>
</evidence>
<evidence type="ECO:0000256" key="9">
    <source>
        <dbReference type="ARBA" id="ARBA00023125"/>
    </source>
</evidence>
<dbReference type="AlphaFoldDB" id="A0A2N0BBF3"/>
<comment type="similarity">
    <text evidence="3">Belongs to the FPG family.</text>
</comment>
<evidence type="ECO:0000313" key="18">
    <source>
        <dbReference type="EMBL" id="PJZ93865.1"/>
    </source>
</evidence>
<dbReference type="InterPro" id="IPR012319">
    <property type="entry name" value="FPG_cat"/>
</dbReference>
<comment type="caution">
    <text evidence="18">The sequence shown here is derived from an EMBL/GenBank/DDBJ whole genome shotgun (WGS) entry which is preliminary data.</text>
</comment>
<keyword evidence="13" id="KW-0326">Glycosidase</keyword>
<dbReference type="InterPro" id="IPR010663">
    <property type="entry name" value="Znf_FPG/IleRS"/>
</dbReference>
<evidence type="ECO:0000256" key="14">
    <source>
        <dbReference type="PROSITE-ProRule" id="PRU00391"/>
    </source>
</evidence>
<dbReference type="PANTHER" id="PTHR22993">
    <property type="entry name" value="FORMAMIDOPYRIMIDINE-DNA GLYCOSYLASE"/>
    <property type="match status" value="1"/>
</dbReference>
<dbReference type="RefSeq" id="WP_100746074.1">
    <property type="nucleotide sequence ID" value="NZ_NPEF02000015.1"/>
</dbReference>
<dbReference type="InterPro" id="IPR000214">
    <property type="entry name" value="Znf_DNA_glyclase/AP_lyase"/>
</dbReference>
<keyword evidence="5" id="KW-0227">DNA damage</keyword>
<evidence type="ECO:0000313" key="17">
    <source>
        <dbReference type="EMBL" id="MDV6236624.1"/>
    </source>
</evidence>
<dbReference type="Gene3D" id="1.10.8.50">
    <property type="match status" value="1"/>
</dbReference>
<dbReference type="InterPro" id="IPR035937">
    <property type="entry name" value="FPG_N"/>
</dbReference>
<dbReference type="SUPFAM" id="SSF57716">
    <property type="entry name" value="Glucocorticoid receptor-like (DNA-binding domain)"/>
    <property type="match status" value="1"/>
</dbReference>
<accession>A0A2N0BBF3</accession>
<keyword evidence="6 14" id="KW-0863">Zinc-finger</keyword>
<dbReference type="SUPFAM" id="SSF81624">
    <property type="entry name" value="N-terminal domain of MutM-like DNA repair proteins"/>
    <property type="match status" value="1"/>
</dbReference>
<dbReference type="GO" id="GO:0034039">
    <property type="term" value="F:8-oxo-7,8-dihydroguanine DNA N-glycosylase activity"/>
    <property type="evidence" value="ECO:0007669"/>
    <property type="project" value="TreeGrafter"/>
</dbReference>
<dbReference type="InterPro" id="IPR015886">
    <property type="entry name" value="H2TH_FPG"/>
</dbReference>
<evidence type="ECO:0000256" key="11">
    <source>
        <dbReference type="ARBA" id="ARBA00023239"/>
    </source>
</evidence>
<keyword evidence="4" id="KW-0479">Metal-binding</keyword>
<dbReference type="Gene3D" id="3.20.190.10">
    <property type="entry name" value="MutM-like, N-terminal"/>
    <property type="match status" value="1"/>
</dbReference>
<dbReference type="GO" id="GO:0003684">
    <property type="term" value="F:damaged DNA binding"/>
    <property type="evidence" value="ECO:0007669"/>
    <property type="project" value="InterPro"/>
</dbReference>
<proteinExistence type="inferred from homology"/>
<dbReference type="Pfam" id="PF06827">
    <property type="entry name" value="zf-FPG_IleRS"/>
    <property type="match status" value="1"/>
</dbReference>
<dbReference type="SMART" id="SM00898">
    <property type="entry name" value="Fapy_DNA_glyco"/>
    <property type="match status" value="1"/>
</dbReference>
<dbReference type="PROSITE" id="PS51066">
    <property type="entry name" value="ZF_FPG_2"/>
    <property type="match status" value="1"/>
</dbReference>
<keyword evidence="9" id="KW-0238">DNA-binding</keyword>
<comment type="catalytic activity">
    <reaction evidence="1">
        <text>Hydrolysis of DNA containing ring-opened 7-methylguanine residues, releasing 2,6-diamino-4-hydroxy-5-(N-methyl)formamidopyrimidine.</text>
        <dbReference type="EC" id="3.2.2.23"/>
    </reaction>
</comment>
<dbReference type="EMBL" id="NPEF01000039">
    <property type="protein sequence ID" value="PJZ93865.1"/>
    <property type="molecule type" value="Genomic_DNA"/>
</dbReference>
<evidence type="ECO:0000256" key="1">
    <source>
        <dbReference type="ARBA" id="ARBA00001668"/>
    </source>
</evidence>